<keyword evidence="2" id="KW-1185">Reference proteome</keyword>
<reference evidence="1 2" key="1">
    <citation type="submission" date="2024-03" db="EMBL/GenBank/DDBJ databases">
        <title>Actinomycetospora sp. OC33-EN06, a novel actinomycete isolated from wild orchid (Aerides multiflora).</title>
        <authorList>
            <person name="Suriyachadkun C."/>
        </authorList>
    </citation>
    <scope>NUCLEOTIDE SEQUENCE [LARGE SCALE GENOMIC DNA]</scope>
    <source>
        <strain evidence="1 2">OC33-EN06</strain>
    </source>
</reference>
<dbReference type="RefSeq" id="WP_337711752.1">
    <property type="nucleotide sequence ID" value="NZ_JBBEGL010000001.1"/>
</dbReference>
<evidence type="ECO:0000313" key="1">
    <source>
        <dbReference type="EMBL" id="MEJ2885261.1"/>
    </source>
</evidence>
<dbReference type="EMBL" id="JBBEGL010000001">
    <property type="protein sequence ID" value="MEJ2885261.1"/>
    <property type="molecule type" value="Genomic_DNA"/>
</dbReference>
<name>A0ABU8MYQ9_9PSEU</name>
<sequence length="84" mass="9355">MDDWEAYRLATAYVLASAREDRGAMDETFAHVLRDPHVLVGFVGALTRLAHLLVVERTGSEDAARCWLEDRVRWLSSVDPPSGG</sequence>
<proteinExistence type="predicted"/>
<gene>
    <name evidence="1" type="ORF">WCD41_02270</name>
</gene>
<organism evidence="1 2">
    <name type="scientific">Actinomycetospora aeridis</name>
    <dbReference type="NCBI Taxonomy" id="3129231"/>
    <lineage>
        <taxon>Bacteria</taxon>
        <taxon>Bacillati</taxon>
        <taxon>Actinomycetota</taxon>
        <taxon>Actinomycetes</taxon>
        <taxon>Pseudonocardiales</taxon>
        <taxon>Pseudonocardiaceae</taxon>
        <taxon>Actinomycetospora</taxon>
    </lineage>
</organism>
<accession>A0ABU8MYQ9</accession>
<comment type="caution">
    <text evidence="1">The sequence shown here is derived from an EMBL/GenBank/DDBJ whole genome shotgun (WGS) entry which is preliminary data.</text>
</comment>
<protein>
    <submittedName>
        <fullName evidence="1">Uncharacterized protein</fullName>
    </submittedName>
</protein>
<evidence type="ECO:0000313" key="2">
    <source>
        <dbReference type="Proteomes" id="UP001370100"/>
    </source>
</evidence>
<dbReference type="Proteomes" id="UP001370100">
    <property type="component" value="Unassembled WGS sequence"/>
</dbReference>